<dbReference type="SUPFAM" id="SSF52047">
    <property type="entry name" value="RNI-like"/>
    <property type="match status" value="1"/>
</dbReference>
<dbReference type="EMBL" id="OA883242">
    <property type="protein sequence ID" value="CAD7278352.1"/>
    <property type="molecule type" value="Genomic_DNA"/>
</dbReference>
<dbReference type="GO" id="GO:0031146">
    <property type="term" value="P:SCF-dependent proteasomal ubiquitin-dependent protein catabolic process"/>
    <property type="evidence" value="ECO:0007669"/>
    <property type="project" value="TreeGrafter"/>
</dbReference>
<dbReference type="OrthoDB" id="6350214at2759"/>
<dbReference type="PANTHER" id="PTHR13318:SF190">
    <property type="entry name" value="PARTNER OF PAIRED, ISOFORM B"/>
    <property type="match status" value="1"/>
</dbReference>
<keyword evidence="2" id="KW-1185">Reference proteome</keyword>
<name>A0A7R9GDG1_9CRUS</name>
<dbReference type="InterPro" id="IPR032675">
    <property type="entry name" value="LRR_dom_sf"/>
</dbReference>
<proteinExistence type="predicted"/>
<dbReference type="EMBL" id="CAJPEX010001205">
    <property type="protein sequence ID" value="CAG0918504.1"/>
    <property type="molecule type" value="Genomic_DNA"/>
</dbReference>
<evidence type="ECO:0000313" key="1">
    <source>
        <dbReference type="EMBL" id="CAD7278352.1"/>
    </source>
</evidence>
<sequence>MPRKKCVENLQTIAMNNIAKNFEKICYGLQDSQLFALIMEDDAYLNFASPFKELAPVLLDEFFELLCERRTVSRHMLHMVFNENNRIVRLRQGMGEIYYAIRFLMDRCKVLDVMPMVSKYPQHIAVLDLSYMHQMGPQDLMKLFQPLTTLIQVNLRGTLTVTEVVSIIATNCENLAELNLSETAINDKSIQALYRTKQVDGTLVKHAQKLRRLVLADVSVTPFAVASALQSLPSLCEVDYSALFQVFSLLPSYVGYGSFGEAVGLEKFQLNRIASTREFISHESIEVATQTCPNIQSITLLECSGIDNEGLMKFMAFERLTHLSITNDDDRTLDFFEGVLPILQARGEQMQNLILTDFLVVNIDALASACPNLQNLALSGITDYHYTSPEELVKENMSRRLRRISEDDVQGNCSSSNVQAAFAGASIGAFVPHEYCFTKLKALEIWSAPGHPGPSKEVIVILMKSSQNLEHLLLQGCVHFDDGVFAQIVKLLSHITTNECSISTEVFRRLLDSDNNLDMIRIWSCPGIDREGYEEIRQRIKDDNLEIYLDWFA</sequence>
<protein>
    <submittedName>
        <fullName evidence="1">Uncharacterized protein</fullName>
    </submittedName>
</protein>
<dbReference type="AlphaFoldDB" id="A0A7R9GDG1"/>
<gene>
    <name evidence="1" type="ORF">NMOB1V02_LOCUS6060</name>
</gene>
<organism evidence="1">
    <name type="scientific">Notodromas monacha</name>
    <dbReference type="NCBI Taxonomy" id="399045"/>
    <lineage>
        <taxon>Eukaryota</taxon>
        <taxon>Metazoa</taxon>
        <taxon>Ecdysozoa</taxon>
        <taxon>Arthropoda</taxon>
        <taxon>Crustacea</taxon>
        <taxon>Oligostraca</taxon>
        <taxon>Ostracoda</taxon>
        <taxon>Podocopa</taxon>
        <taxon>Podocopida</taxon>
        <taxon>Cypridocopina</taxon>
        <taxon>Cypridoidea</taxon>
        <taxon>Cyprididae</taxon>
        <taxon>Notodromas</taxon>
    </lineage>
</organism>
<dbReference type="Gene3D" id="3.80.10.10">
    <property type="entry name" value="Ribonuclease Inhibitor"/>
    <property type="match status" value="2"/>
</dbReference>
<dbReference type="Proteomes" id="UP000678499">
    <property type="component" value="Unassembled WGS sequence"/>
</dbReference>
<reference evidence="1" key="1">
    <citation type="submission" date="2020-11" db="EMBL/GenBank/DDBJ databases">
        <authorList>
            <person name="Tran Van P."/>
        </authorList>
    </citation>
    <scope>NUCLEOTIDE SEQUENCE</scope>
</reference>
<dbReference type="GO" id="GO:0019005">
    <property type="term" value="C:SCF ubiquitin ligase complex"/>
    <property type="evidence" value="ECO:0007669"/>
    <property type="project" value="TreeGrafter"/>
</dbReference>
<evidence type="ECO:0000313" key="2">
    <source>
        <dbReference type="Proteomes" id="UP000678499"/>
    </source>
</evidence>
<dbReference type="PANTHER" id="PTHR13318">
    <property type="entry name" value="PARTNER OF PAIRED, ISOFORM B-RELATED"/>
    <property type="match status" value="1"/>
</dbReference>
<accession>A0A7R9GDG1</accession>